<evidence type="ECO:0000259" key="2">
    <source>
        <dbReference type="Pfam" id="PF18990"/>
    </source>
</evidence>
<sequence>MHQKNKLTFLLFCFLFVAAQVKAQRIATYGTNTLFEAIDNPSVAVLNKDFKNFAFNFLVPSISGDLRVWGDADSLMRNNILNQGQGIFNASLAKPQHYNIGFSSYAINLISAKYLLNIRTGTELMLDVSSRGYAYGKAKNDAVSSINSDNLHPGSYTDQYITNSYGAAYNQIAVGLHRKFNESIALGVKVGYVSGVNYSDINITRSQMDVLKSSNLPDQNMLYLSLRGKERLLGKTDSINVNHFLPNFKNPGFTATIAMTAKLSETMDASINLRDIGFITWKEFNREKVFDGRRYINGTYAPDFSRKNILDLITFNDTTITKKKITTYLPARLEMGLNNRLMPFWRSAVFVSVPVQNLQSDIAWLNDFNYEQFHFILQGQYNTNNSFTIGTHFTIQAPWIDFMMGSDNLFGTYKLIKDARNTAYRYTSQTSAQFNFGVAFKLGRGFYSENASYIPITDSKSDQKVRKRVQKTKDYENQ</sequence>
<dbReference type="EMBL" id="FXSZ01000013">
    <property type="protein sequence ID" value="SMO81439.1"/>
    <property type="molecule type" value="Genomic_DNA"/>
</dbReference>
<keyword evidence="4" id="KW-1185">Reference proteome</keyword>
<feature type="signal peptide" evidence="1">
    <location>
        <begin position="1"/>
        <end position="23"/>
    </location>
</feature>
<name>A0A521EC30_9SPHI</name>
<protein>
    <recommendedName>
        <fullName evidence="2">DUF5723 domain-containing protein</fullName>
    </recommendedName>
</protein>
<dbReference type="Proteomes" id="UP000315971">
    <property type="component" value="Unassembled WGS sequence"/>
</dbReference>
<evidence type="ECO:0000313" key="3">
    <source>
        <dbReference type="EMBL" id="SMO81439.1"/>
    </source>
</evidence>
<dbReference type="OrthoDB" id="783295at2"/>
<organism evidence="3 4">
    <name type="scientific">Solitalea koreensis</name>
    <dbReference type="NCBI Taxonomy" id="543615"/>
    <lineage>
        <taxon>Bacteria</taxon>
        <taxon>Pseudomonadati</taxon>
        <taxon>Bacteroidota</taxon>
        <taxon>Sphingobacteriia</taxon>
        <taxon>Sphingobacteriales</taxon>
        <taxon>Sphingobacteriaceae</taxon>
        <taxon>Solitalea</taxon>
    </lineage>
</organism>
<proteinExistence type="predicted"/>
<dbReference type="AlphaFoldDB" id="A0A521EC30"/>
<keyword evidence="1" id="KW-0732">Signal</keyword>
<feature type="chain" id="PRO_5021722109" description="DUF5723 domain-containing protein" evidence="1">
    <location>
        <begin position="24"/>
        <end position="478"/>
    </location>
</feature>
<accession>A0A521EC30</accession>
<reference evidence="3 4" key="1">
    <citation type="submission" date="2017-05" db="EMBL/GenBank/DDBJ databases">
        <authorList>
            <person name="Varghese N."/>
            <person name="Submissions S."/>
        </authorList>
    </citation>
    <scope>NUCLEOTIDE SEQUENCE [LARGE SCALE GENOMIC DNA]</scope>
    <source>
        <strain evidence="3 4">DSM 21342</strain>
    </source>
</reference>
<dbReference type="InterPro" id="IPR043781">
    <property type="entry name" value="DUF5723"/>
</dbReference>
<gene>
    <name evidence="3" type="ORF">SAMN06265350_11330</name>
</gene>
<evidence type="ECO:0000313" key="4">
    <source>
        <dbReference type="Proteomes" id="UP000315971"/>
    </source>
</evidence>
<dbReference type="RefSeq" id="WP_142604673.1">
    <property type="nucleotide sequence ID" value="NZ_FXSZ01000013.1"/>
</dbReference>
<feature type="domain" description="DUF5723" evidence="2">
    <location>
        <begin position="87"/>
        <end position="407"/>
    </location>
</feature>
<dbReference type="Pfam" id="PF18990">
    <property type="entry name" value="DUF5723"/>
    <property type="match status" value="1"/>
</dbReference>
<evidence type="ECO:0000256" key="1">
    <source>
        <dbReference type="SAM" id="SignalP"/>
    </source>
</evidence>